<evidence type="ECO:0000256" key="1">
    <source>
        <dbReference type="ARBA" id="ARBA00022898"/>
    </source>
</evidence>
<proteinExistence type="predicted"/>
<dbReference type="Gene3D" id="3.40.640.10">
    <property type="entry name" value="Type I PLP-dependent aspartate aminotransferase-like (Major domain)"/>
    <property type="match status" value="1"/>
</dbReference>
<sequence>MPYADHFSRFFAADPDRLHLAAHSHHAWPDVTEAAQAQAWRDAIALADRKWDHVFGEIVPAFQRHVARHLGLPDPETIAIAPNTFDFVRRLLSCLPAERPARILTSDAEFHSFTRQTARLEEDGIVAVTRVPAEPFGTFEARFRQAASAGGYDLVFLSQVFFDSGFVVEDLAGIMGAVPDDAALVVIDGYHGFMARPTDLSAIAGRAFYMAGGYKYAMAGEGACFLHCPPGYAPRPRDTGWYAAFGAIGSRADQVGYAPDGGRFLGATFDPTGLYRFNAVMDWLDGLGLSVADIDTHVRAVLDAFLIALADRPVAGLDPALLLRRPGRNAMGHFLTFRTPDAAAIHDRLMADNIVVDYRRDRLRIGFGIYHDAERAGDYVARIAAALGAP</sequence>
<dbReference type="RefSeq" id="WP_261616944.1">
    <property type="nucleotide sequence ID" value="NZ_JALIDZ010000007.1"/>
</dbReference>
<evidence type="ECO:0000259" key="2">
    <source>
        <dbReference type="Pfam" id="PF00266"/>
    </source>
</evidence>
<keyword evidence="1" id="KW-0663">Pyridoxal phosphate</keyword>
<evidence type="ECO:0000313" key="3">
    <source>
        <dbReference type="EMBL" id="MCT8973372.1"/>
    </source>
</evidence>
<dbReference type="InterPro" id="IPR015422">
    <property type="entry name" value="PyrdxlP-dep_Trfase_small"/>
</dbReference>
<dbReference type="Proteomes" id="UP001320898">
    <property type="component" value="Unassembled WGS sequence"/>
</dbReference>
<keyword evidence="3" id="KW-0808">Transferase</keyword>
<dbReference type="GO" id="GO:0008483">
    <property type="term" value="F:transaminase activity"/>
    <property type="evidence" value="ECO:0007669"/>
    <property type="project" value="UniProtKB-KW"/>
</dbReference>
<dbReference type="EMBL" id="JALIDZ010000007">
    <property type="protein sequence ID" value="MCT8973372.1"/>
    <property type="molecule type" value="Genomic_DNA"/>
</dbReference>
<dbReference type="SUPFAM" id="SSF53383">
    <property type="entry name" value="PLP-dependent transferases"/>
    <property type="match status" value="1"/>
</dbReference>
<protein>
    <submittedName>
        <fullName evidence="3">Aminotransferase class V-fold PLP-dependent enzyme</fullName>
    </submittedName>
</protein>
<gene>
    <name evidence="3" type="ORF">MUB46_16040</name>
</gene>
<accession>A0AAW5R1Z4</accession>
<dbReference type="InterPro" id="IPR015424">
    <property type="entry name" value="PyrdxlP-dep_Trfase"/>
</dbReference>
<comment type="caution">
    <text evidence="3">The sequence shown here is derived from an EMBL/GenBank/DDBJ whole genome shotgun (WGS) entry which is preliminary data.</text>
</comment>
<feature type="domain" description="Aminotransferase class V" evidence="2">
    <location>
        <begin position="64"/>
        <end position="306"/>
    </location>
</feature>
<keyword evidence="4" id="KW-1185">Reference proteome</keyword>
<evidence type="ECO:0000313" key="4">
    <source>
        <dbReference type="Proteomes" id="UP001320898"/>
    </source>
</evidence>
<dbReference type="InterPro" id="IPR000192">
    <property type="entry name" value="Aminotrans_V_dom"/>
</dbReference>
<name>A0AAW5R1Z4_9HYPH</name>
<organism evidence="3 4">
    <name type="scientific">Microbaculum marinisediminis</name>
    <dbReference type="NCBI Taxonomy" id="2931392"/>
    <lineage>
        <taxon>Bacteria</taxon>
        <taxon>Pseudomonadati</taxon>
        <taxon>Pseudomonadota</taxon>
        <taxon>Alphaproteobacteria</taxon>
        <taxon>Hyphomicrobiales</taxon>
        <taxon>Tepidamorphaceae</taxon>
        <taxon>Microbaculum</taxon>
    </lineage>
</organism>
<keyword evidence="3" id="KW-0032">Aminotransferase</keyword>
<dbReference type="AlphaFoldDB" id="A0AAW5R1Z4"/>
<dbReference type="Gene3D" id="3.90.1150.10">
    <property type="entry name" value="Aspartate Aminotransferase, domain 1"/>
    <property type="match status" value="1"/>
</dbReference>
<reference evidence="3 4" key="1">
    <citation type="submission" date="2022-04" db="EMBL/GenBank/DDBJ databases">
        <authorList>
            <person name="Ye Y.-Q."/>
            <person name="Du Z.-J."/>
        </authorList>
    </citation>
    <scope>NUCLEOTIDE SEQUENCE [LARGE SCALE GENOMIC DNA]</scope>
    <source>
        <strain evidence="3 4">A6E488</strain>
    </source>
</reference>
<dbReference type="Pfam" id="PF00266">
    <property type="entry name" value="Aminotran_5"/>
    <property type="match status" value="1"/>
</dbReference>
<dbReference type="InterPro" id="IPR015421">
    <property type="entry name" value="PyrdxlP-dep_Trfase_major"/>
</dbReference>